<accession>A0A0J6Y6L4</accession>
<dbReference type="PATRIC" id="fig|37916.4.peg.6236"/>
<protein>
    <submittedName>
        <fullName evidence="1">Uncharacterized protein</fullName>
    </submittedName>
</protein>
<dbReference type="STRING" id="37916.MCHLDSM_06214"/>
<gene>
    <name evidence="1" type="ORF">MCHLDSM_06214</name>
</gene>
<comment type="caution">
    <text evidence="1">The sequence shown here is derived from an EMBL/GenBank/DDBJ whole genome shotgun (WGS) entry which is preliminary data.</text>
</comment>
<sequence length="29" mass="3308">MSVHRGCATCLQCWDAGGRRKTREYAHVD</sequence>
<keyword evidence="2" id="KW-1185">Reference proteome</keyword>
<evidence type="ECO:0000313" key="1">
    <source>
        <dbReference type="EMBL" id="KMO68681.1"/>
    </source>
</evidence>
<name>A0A0J6Y6L4_9MYCO</name>
<organism evidence="1 2">
    <name type="scientific">Mycolicibacterium chlorophenolicum</name>
    <dbReference type="NCBI Taxonomy" id="37916"/>
    <lineage>
        <taxon>Bacteria</taxon>
        <taxon>Bacillati</taxon>
        <taxon>Actinomycetota</taxon>
        <taxon>Actinomycetes</taxon>
        <taxon>Mycobacteriales</taxon>
        <taxon>Mycobacteriaceae</taxon>
        <taxon>Mycolicibacterium</taxon>
    </lineage>
</organism>
<dbReference type="AlphaFoldDB" id="A0A0J6Y6L4"/>
<reference evidence="1 2" key="1">
    <citation type="journal article" date="2015" name="Genome Biol. Evol.">
        <title>Characterization of Three Mycobacterium spp. with Potential Use in Bioremediation by Genome Sequencing and Comparative Genomics.</title>
        <authorList>
            <person name="Das S."/>
            <person name="Pettersson B.M."/>
            <person name="Behra P.R."/>
            <person name="Ramesh M."/>
            <person name="Dasgupta S."/>
            <person name="Bhattacharya A."/>
            <person name="Kirsebom L.A."/>
        </authorList>
    </citation>
    <scope>NUCLEOTIDE SEQUENCE [LARGE SCALE GENOMIC DNA]</scope>
    <source>
        <strain evidence="1 2">DSM 43826</strain>
    </source>
</reference>
<evidence type="ECO:0000313" key="2">
    <source>
        <dbReference type="Proteomes" id="UP000036513"/>
    </source>
</evidence>
<proteinExistence type="predicted"/>
<dbReference type="Proteomes" id="UP000036513">
    <property type="component" value="Unassembled WGS sequence"/>
</dbReference>
<dbReference type="EMBL" id="JYNL01000068">
    <property type="protein sequence ID" value="KMO68681.1"/>
    <property type="molecule type" value="Genomic_DNA"/>
</dbReference>